<evidence type="ECO:0000256" key="1">
    <source>
        <dbReference type="SAM" id="Phobius"/>
    </source>
</evidence>
<feature type="transmembrane region" description="Helical" evidence="1">
    <location>
        <begin position="47"/>
        <end position="65"/>
    </location>
</feature>
<reference evidence="2" key="1">
    <citation type="submission" date="2023-04" db="EMBL/GenBank/DDBJ databases">
        <title>Epidemiological investigation of Clostridium perfringens isolated from cattle.</title>
        <authorList>
            <person name="Tian R."/>
        </authorList>
    </citation>
    <scope>NUCLEOTIDE SEQUENCE</scope>
    <source>
        <strain evidence="2">ZWCP172</strain>
    </source>
</reference>
<sequence>MKGKKLDVLGIIVTAISFFIYIAYLILGNTLLSNGMEFRENVIEFIAWDKFVFIIMLNIVIIRTIRKRKNIGKDMKLLFTLISFFTSVIITFLFVLVPYVFTSRGETLAYKEGNLLLAVSSSALHDSWVNFYEPINSMVMKKLDIEEVRDNSPGNCYYYGKSKFLENYDFDISDESDFIDLKPWSAKEKFGGDVFNYLGDQTYDFGSIVIKFDKKETWVKEASIERNIVKYEDVNIIGENIETIKENISKVKREYDSSAIYKEFLDEKGNINIRIGSKYRIDPEYDYSIHYYDTTLILDDNGIVTSVKYLNNIFEDVD</sequence>
<feature type="transmembrane region" description="Helical" evidence="1">
    <location>
        <begin position="77"/>
        <end position="101"/>
    </location>
</feature>
<evidence type="ECO:0000313" key="3">
    <source>
        <dbReference type="Proteomes" id="UP001222958"/>
    </source>
</evidence>
<keyword evidence="1" id="KW-0472">Membrane</keyword>
<proteinExistence type="predicted"/>
<keyword evidence="1" id="KW-0812">Transmembrane</keyword>
<dbReference type="AlphaFoldDB" id="A0AAP4A6M0"/>
<dbReference type="Proteomes" id="UP001222958">
    <property type="component" value="Unassembled WGS sequence"/>
</dbReference>
<evidence type="ECO:0000313" key="2">
    <source>
        <dbReference type="EMBL" id="MDH2336175.1"/>
    </source>
</evidence>
<keyword evidence="1" id="KW-1133">Transmembrane helix</keyword>
<protein>
    <submittedName>
        <fullName evidence="2">Uncharacterized protein</fullName>
    </submittedName>
</protein>
<accession>A0AAP4A6M0</accession>
<feature type="transmembrane region" description="Helical" evidence="1">
    <location>
        <begin position="7"/>
        <end position="27"/>
    </location>
</feature>
<comment type="caution">
    <text evidence="2">The sequence shown here is derived from an EMBL/GenBank/DDBJ whole genome shotgun (WGS) entry which is preliminary data.</text>
</comment>
<organism evidence="2 3">
    <name type="scientific">Clostridium perfringens</name>
    <dbReference type="NCBI Taxonomy" id="1502"/>
    <lineage>
        <taxon>Bacteria</taxon>
        <taxon>Bacillati</taxon>
        <taxon>Bacillota</taxon>
        <taxon>Clostridia</taxon>
        <taxon>Eubacteriales</taxon>
        <taxon>Clostridiaceae</taxon>
        <taxon>Clostridium</taxon>
    </lineage>
</organism>
<name>A0AAP4A6M0_CLOPF</name>
<dbReference type="RefSeq" id="WP_279857627.1">
    <property type="nucleotide sequence ID" value="NZ_JARVUX010000002.1"/>
</dbReference>
<dbReference type="EMBL" id="JARVUX010000002">
    <property type="protein sequence ID" value="MDH2336175.1"/>
    <property type="molecule type" value="Genomic_DNA"/>
</dbReference>
<gene>
    <name evidence="2" type="ORF">QDQ28_08210</name>
</gene>